<sequence>MQMELQFGVNEYQDLGINVQNVYDELEKTNGGKLDTKYSKTTHSDDILEQHMGEIRTDENDELHCNQYENDQPNLQMESQSGINEYEDLGMSVQTNYDDLEKTNGGKMDANYS</sequence>
<dbReference type="EMBL" id="CP111028">
    <property type="protein sequence ID" value="WAR30254.1"/>
    <property type="molecule type" value="Genomic_DNA"/>
</dbReference>
<reference evidence="2" key="1">
    <citation type="submission" date="2022-11" db="EMBL/GenBank/DDBJ databases">
        <title>Centuries of genome instability and evolution in soft-shell clam transmissible cancer (bioRxiv).</title>
        <authorList>
            <person name="Hart S.F.M."/>
            <person name="Yonemitsu M.A."/>
            <person name="Giersch R.M."/>
            <person name="Beal B.F."/>
            <person name="Arriagada G."/>
            <person name="Davis B.W."/>
            <person name="Ostrander E.A."/>
            <person name="Goff S.P."/>
            <person name="Metzger M.J."/>
        </authorList>
    </citation>
    <scope>NUCLEOTIDE SEQUENCE</scope>
    <source>
        <strain evidence="2">MELC-2E11</strain>
        <tissue evidence="2">Siphon/mantle</tissue>
    </source>
</reference>
<dbReference type="EMBL" id="CP111028">
    <property type="protein sequence ID" value="WAR30250.1"/>
    <property type="molecule type" value="Genomic_DNA"/>
</dbReference>
<evidence type="ECO:0000313" key="3">
    <source>
        <dbReference type="EMBL" id="WAR30254.1"/>
    </source>
</evidence>
<evidence type="ECO:0000313" key="4">
    <source>
        <dbReference type="Proteomes" id="UP001164746"/>
    </source>
</evidence>
<gene>
    <name evidence="2" type="ORF">MAR_032792</name>
    <name evidence="3" type="ORF">MAR_032796</name>
</gene>
<proteinExistence type="predicted"/>
<evidence type="ECO:0000313" key="2">
    <source>
        <dbReference type="EMBL" id="WAR30250.1"/>
    </source>
</evidence>
<accession>A0ABY7G755</accession>
<dbReference type="Proteomes" id="UP001164746">
    <property type="component" value="Chromosome 17"/>
</dbReference>
<evidence type="ECO:0000256" key="1">
    <source>
        <dbReference type="SAM" id="MobiDB-lite"/>
    </source>
</evidence>
<keyword evidence="4" id="KW-1185">Reference proteome</keyword>
<organism evidence="2 4">
    <name type="scientific">Mya arenaria</name>
    <name type="common">Soft-shell clam</name>
    <dbReference type="NCBI Taxonomy" id="6604"/>
    <lineage>
        <taxon>Eukaryota</taxon>
        <taxon>Metazoa</taxon>
        <taxon>Spiralia</taxon>
        <taxon>Lophotrochozoa</taxon>
        <taxon>Mollusca</taxon>
        <taxon>Bivalvia</taxon>
        <taxon>Autobranchia</taxon>
        <taxon>Heteroconchia</taxon>
        <taxon>Euheterodonta</taxon>
        <taxon>Imparidentia</taxon>
        <taxon>Neoheterodontei</taxon>
        <taxon>Myida</taxon>
        <taxon>Myoidea</taxon>
        <taxon>Myidae</taxon>
        <taxon>Mya</taxon>
    </lineage>
</organism>
<feature type="compositionally biased region" description="Polar residues" evidence="1">
    <location>
        <begin position="72"/>
        <end position="83"/>
    </location>
</feature>
<protein>
    <submittedName>
        <fullName evidence="2">Uncharacterized protein</fullName>
    </submittedName>
</protein>
<name>A0ABY7G755_MYAAR</name>
<feature type="region of interest" description="Disordered" evidence="1">
    <location>
        <begin position="72"/>
        <end position="113"/>
    </location>
</feature>